<proteinExistence type="predicted"/>
<evidence type="ECO:0000313" key="2">
    <source>
        <dbReference type="EMBL" id="PWK77835.1"/>
    </source>
</evidence>
<dbReference type="AlphaFoldDB" id="A0A316HHU6"/>
<gene>
    <name evidence="2" type="ORF">LX99_02720</name>
</gene>
<reference evidence="2 3" key="1">
    <citation type="submission" date="2018-05" db="EMBL/GenBank/DDBJ databases">
        <title>Genomic Encyclopedia of Archaeal and Bacterial Type Strains, Phase II (KMG-II): from individual species to whole genera.</title>
        <authorList>
            <person name="Goeker M."/>
        </authorList>
    </citation>
    <scope>NUCLEOTIDE SEQUENCE [LARGE SCALE GENOMIC DNA]</scope>
    <source>
        <strain evidence="2 3">DSM 19975</strain>
    </source>
</reference>
<keyword evidence="3" id="KW-1185">Reference proteome</keyword>
<feature type="region of interest" description="Disordered" evidence="1">
    <location>
        <begin position="21"/>
        <end position="80"/>
    </location>
</feature>
<protein>
    <submittedName>
        <fullName evidence="2">Uncharacterized protein</fullName>
    </submittedName>
</protein>
<dbReference type="EMBL" id="QGHA01000004">
    <property type="protein sequence ID" value="PWK77835.1"/>
    <property type="molecule type" value="Genomic_DNA"/>
</dbReference>
<evidence type="ECO:0000256" key="1">
    <source>
        <dbReference type="SAM" id="MobiDB-lite"/>
    </source>
</evidence>
<dbReference type="Proteomes" id="UP000245678">
    <property type="component" value="Unassembled WGS sequence"/>
</dbReference>
<name>A0A316HHU6_9SPHI</name>
<accession>A0A316HHU6</accession>
<organism evidence="2 3">
    <name type="scientific">Mucilaginibacter oryzae</name>
    <dbReference type="NCBI Taxonomy" id="468058"/>
    <lineage>
        <taxon>Bacteria</taxon>
        <taxon>Pseudomonadati</taxon>
        <taxon>Bacteroidota</taxon>
        <taxon>Sphingobacteriia</taxon>
        <taxon>Sphingobacteriales</taxon>
        <taxon>Sphingobacteriaceae</taxon>
        <taxon>Mucilaginibacter</taxon>
    </lineage>
</organism>
<feature type="compositionally biased region" description="Acidic residues" evidence="1">
    <location>
        <begin position="62"/>
        <end position="80"/>
    </location>
</feature>
<comment type="caution">
    <text evidence="2">The sequence shown here is derived from an EMBL/GenBank/DDBJ whole genome shotgun (WGS) entry which is preliminary data.</text>
</comment>
<evidence type="ECO:0000313" key="3">
    <source>
        <dbReference type="Proteomes" id="UP000245678"/>
    </source>
</evidence>
<feature type="compositionally biased region" description="Acidic residues" evidence="1">
    <location>
        <begin position="30"/>
        <end position="51"/>
    </location>
</feature>
<dbReference type="RefSeq" id="WP_146203120.1">
    <property type="nucleotide sequence ID" value="NZ_QGHA01000004.1"/>
</dbReference>
<feature type="compositionally biased region" description="Basic and acidic residues" evidence="1">
    <location>
        <begin position="52"/>
        <end position="61"/>
    </location>
</feature>
<sequence length="80" mass="9057">MQTATLPIANTNANPALTFDEILMSGGGDDPLEGDWNDEEDEDFDDVLDDKDDLHEIQVNDDRDEPDPEDDDHLPDDDWQ</sequence>